<dbReference type="InterPro" id="IPR001128">
    <property type="entry name" value="Cyt_P450"/>
</dbReference>
<dbReference type="Gene3D" id="1.10.630.10">
    <property type="entry name" value="Cytochrome P450"/>
    <property type="match status" value="1"/>
</dbReference>
<dbReference type="EMBL" id="KX264292">
    <property type="protein sequence ID" value="ANM86696.1"/>
    <property type="molecule type" value="Genomic_DNA"/>
</dbReference>
<dbReference type="InterPro" id="IPR036396">
    <property type="entry name" value="Cyt_P450_sf"/>
</dbReference>
<keyword evidence="8" id="KW-0812">Transmembrane</keyword>
<dbReference type="PANTHER" id="PTHR24287">
    <property type="entry name" value="P450, PUTATIVE (EUROFUNG)-RELATED"/>
    <property type="match status" value="1"/>
</dbReference>
<keyword evidence="8" id="KW-1133">Transmembrane helix</keyword>
<dbReference type="AlphaFoldDB" id="A0A1Z1C4W9"/>
<dbReference type="InterPro" id="IPR002402">
    <property type="entry name" value="Cyt_P450_E_grp-II"/>
</dbReference>
<evidence type="ECO:0000313" key="9">
    <source>
        <dbReference type="EMBL" id="ANM86696.1"/>
    </source>
</evidence>
<organism evidence="9">
    <name type="scientific">Cladonia uncialis subsp. uncialis</name>
    <dbReference type="NCBI Taxonomy" id="180999"/>
    <lineage>
        <taxon>Eukaryota</taxon>
        <taxon>Fungi</taxon>
        <taxon>Dikarya</taxon>
        <taxon>Ascomycota</taxon>
        <taxon>Pezizomycotina</taxon>
        <taxon>Lecanoromycetes</taxon>
        <taxon>OSLEUM clade</taxon>
        <taxon>Lecanoromycetidae</taxon>
        <taxon>Lecanorales</taxon>
        <taxon>Lecanorineae</taxon>
        <taxon>Cladoniaceae</taxon>
        <taxon>Cladonia</taxon>
    </lineage>
</organism>
<evidence type="ECO:0000256" key="4">
    <source>
        <dbReference type="ARBA" id="ARBA00022723"/>
    </source>
</evidence>
<evidence type="ECO:0000313" key="10">
    <source>
        <dbReference type="EMBL" id="AUW30977.1"/>
    </source>
</evidence>
<dbReference type="PRINTS" id="PR00464">
    <property type="entry name" value="EP450II"/>
</dbReference>
<keyword evidence="8" id="KW-0472">Membrane</keyword>
<keyword evidence="4" id="KW-0479">Metal-binding</keyword>
<dbReference type="GO" id="GO:0005506">
    <property type="term" value="F:iron ion binding"/>
    <property type="evidence" value="ECO:0007669"/>
    <property type="project" value="InterPro"/>
</dbReference>
<feature type="transmembrane region" description="Helical" evidence="8">
    <location>
        <begin position="7"/>
        <end position="28"/>
    </location>
</feature>
<dbReference type="GO" id="GO:0016712">
    <property type="term" value="F:oxidoreductase activity, acting on paired donors, with incorporation or reduction of molecular oxygen, reduced flavin or flavoprotein as one donor, and incorporation of one atom of oxygen"/>
    <property type="evidence" value="ECO:0007669"/>
    <property type="project" value="InterPro"/>
</dbReference>
<evidence type="ECO:0000256" key="2">
    <source>
        <dbReference type="ARBA" id="ARBA00010617"/>
    </source>
</evidence>
<evidence type="ECO:0000256" key="1">
    <source>
        <dbReference type="ARBA" id="ARBA00001971"/>
    </source>
</evidence>
<reference evidence="10" key="2">
    <citation type="submission" date="2017-12" db="EMBL/GenBank/DDBJ databases">
        <title>Genome Sequencing Reveals a Rich Biosynthetic Potential.</title>
        <authorList>
            <person name="Bertrand R.L."/>
            <person name="Abdel-Hameed M.E."/>
            <person name="Sorensen J.L."/>
        </authorList>
    </citation>
    <scope>NUCLEOTIDE SEQUENCE</scope>
</reference>
<dbReference type="Pfam" id="PF00067">
    <property type="entry name" value="p450"/>
    <property type="match status" value="2"/>
</dbReference>
<comment type="cofactor">
    <cofactor evidence="1">
        <name>heme</name>
        <dbReference type="ChEBI" id="CHEBI:30413"/>
    </cofactor>
</comment>
<sequence>MTHVTEFVLRICLFGAVLLVLRSIYQYITIALPRNKLIQQYGCKDAPRYPQKDPFFGLDTIRDGIRAVKTNCYLAQVEHQYKEYGNTFSFRFGTSAIINTNEPENIKTVLVTKSKDYGIGWRRKYAFSPLLGSSIILTDGAQWEHSRALLRPSFTRDQINDLSTFEVHVARLIQAIPRDRSTVDLAGLFYRLTADVTTDVFFGESIQSLIEPKEEVMKALHDSLEGGELRYLFGGIYSVIPQRRFYAAIKEVHDWIDGYVDRAMSKHASLAKKNVEKPSIEVPAKDSERHVFLRELCKTTDDRDLIRDEILSAFVGGRDTTAGLLGNLFFMLARKPDLWKRLRSEVEYLGGKAPTVGQLRSLSLVRSCVKECKYSIFPTATRGHMSLPFQFEPRSHHCASPALRLHPASPTNARTAYQDTILPLGGGLDGNSPIFVPAGTSISWHVSALHRRKDLWGEDADEFRTERWEHEREGWVSLSLARAS</sequence>
<keyword evidence="5" id="KW-0560">Oxidoreductase</keyword>
<evidence type="ECO:0000256" key="3">
    <source>
        <dbReference type="ARBA" id="ARBA00022617"/>
    </source>
</evidence>
<accession>A0A1Z1C4W9</accession>
<dbReference type="InterPro" id="IPR047146">
    <property type="entry name" value="Cyt_P450_E_CYP52_fungi"/>
</dbReference>
<evidence type="ECO:0000256" key="6">
    <source>
        <dbReference type="ARBA" id="ARBA00023004"/>
    </source>
</evidence>
<dbReference type="PANTHER" id="PTHR24287:SF17">
    <property type="entry name" value="P450, PUTATIVE (EUROFUNG)-RELATED"/>
    <property type="match status" value="1"/>
</dbReference>
<dbReference type="InterPro" id="IPR002974">
    <property type="entry name" value="Cyt_P450_E_CYP52_ascomycetes"/>
</dbReference>
<dbReference type="EMBL" id="MG777485">
    <property type="protein sequence ID" value="AUW30977.1"/>
    <property type="molecule type" value="Genomic_DNA"/>
</dbReference>
<keyword evidence="6" id="KW-0408">Iron</keyword>
<comment type="similarity">
    <text evidence="2">Belongs to the cytochrome P450 family.</text>
</comment>
<evidence type="ECO:0000256" key="7">
    <source>
        <dbReference type="ARBA" id="ARBA00023033"/>
    </source>
</evidence>
<dbReference type="GO" id="GO:0020037">
    <property type="term" value="F:heme binding"/>
    <property type="evidence" value="ECO:0007669"/>
    <property type="project" value="InterPro"/>
</dbReference>
<keyword evidence="7" id="KW-0503">Monooxygenase</keyword>
<name>A0A1Z1C4W9_CLAUC</name>
<proteinExistence type="inferred from homology"/>
<evidence type="ECO:0000256" key="8">
    <source>
        <dbReference type="SAM" id="Phobius"/>
    </source>
</evidence>
<dbReference type="PRINTS" id="PR01239">
    <property type="entry name" value="EP450IICYP52"/>
</dbReference>
<protein>
    <submittedName>
        <fullName evidence="9">Putative cytochrome p450</fullName>
    </submittedName>
</protein>
<reference evidence="9" key="1">
    <citation type="submission" date="2016-05" db="EMBL/GenBank/DDBJ databases">
        <title>Lichen genome sequencing reveals its rich biosynthetic potential.</title>
        <authorList>
            <person name="Bertrand R.L."/>
            <person name="Abdel-Hameed M."/>
            <person name="Sorensen J.L."/>
        </authorList>
    </citation>
    <scope>NUCLEOTIDE SEQUENCE</scope>
</reference>
<keyword evidence="3" id="KW-0349">Heme</keyword>
<evidence type="ECO:0000256" key="5">
    <source>
        <dbReference type="ARBA" id="ARBA00023002"/>
    </source>
</evidence>
<dbReference type="SUPFAM" id="SSF48264">
    <property type="entry name" value="Cytochrome P450"/>
    <property type="match status" value="1"/>
</dbReference>